<name>A0AAN8JLB8_PATCE</name>
<dbReference type="GO" id="GO:0008408">
    <property type="term" value="F:3'-5' exonuclease activity"/>
    <property type="evidence" value="ECO:0007669"/>
    <property type="project" value="InterPro"/>
</dbReference>
<organism evidence="3 4">
    <name type="scientific">Patella caerulea</name>
    <name type="common">Rayed Mediterranean limpet</name>
    <dbReference type="NCBI Taxonomy" id="87958"/>
    <lineage>
        <taxon>Eukaryota</taxon>
        <taxon>Metazoa</taxon>
        <taxon>Spiralia</taxon>
        <taxon>Lophotrochozoa</taxon>
        <taxon>Mollusca</taxon>
        <taxon>Gastropoda</taxon>
        <taxon>Patellogastropoda</taxon>
        <taxon>Patelloidea</taxon>
        <taxon>Patellidae</taxon>
        <taxon>Patella</taxon>
    </lineage>
</organism>
<protein>
    <recommendedName>
        <fullName evidence="2">3'-5' exonuclease domain-containing protein</fullName>
    </recommendedName>
</protein>
<keyword evidence="4" id="KW-1185">Reference proteome</keyword>
<sequence length="460" mass="53439">MDYEIIEDVRQCRRVVETLMKEEMISCDAEGINLGKDGPLTLLQIGTTDGHVYLFDIHKEKRMFQDGGLKQLLESDQVLKVFHACSSDSQALQHQFGVSLKNVFDTQAAHLVILEQQGRLIPQMLKLSKICEIYGTTEMEEKTGMHIKWNKVFDYWEIRPLTEEMIEYACADVRVLVPEIYENQIRMLKGMNAMVIFNERVEEMANYRMDSNLQKTRKERIANGQKAVLRNMCLKYQTYVSCETLTDEDEKASLGRAWTEEEINLYMNPFVQHMYYEGFVNGLKELQTEMDQDGDDFNANVIHYIKLCKGKIYPQPRLKMLANDLCTGFCQFIFNGIVNKYDKQTPLYYLRSLEKMLLKEIRIHSSKDKSRYHSVVVDLHFKLTEDSIRQFYQTLIETPSKVIVTKGYYSFIYSQTKRSFVPASVREAATQLKQAIDKAGKGPSQKKNSRSTRRPPSGQN</sequence>
<dbReference type="Pfam" id="PF01612">
    <property type="entry name" value="DNA_pol_A_exo1"/>
    <property type="match status" value="1"/>
</dbReference>
<dbReference type="GO" id="GO:0003676">
    <property type="term" value="F:nucleic acid binding"/>
    <property type="evidence" value="ECO:0007669"/>
    <property type="project" value="InterPro"/>
</dbReference>
<dbReference type="Proteomes" id="UP001347796">
    <property type="component" value="Unassembled WGS sequence"/>
</dbReference>
<dbReference type="EMBL" id="JAZGQO010000010">
    <property type="protein sequence ID" value="KAK6176228.1"/>
    <property type="molecule type" value="Genomic_DNA"/>
</dbReference>
<dbReference type="Gene3D" id="3.30.420.10">
    <property type="entry name" value="Ribonuclease H-like superfamily/Ribonuclease H"/>
    <property type="match status" value="1"/>
</dbReference>
<evidence type="ECO:0000256" key="1">
    <source>
        <dbReference type="SAM" id="MobiDB-lite"/>
    </source>
</evidence>
<dbReference type="SMART" id="SM00474">
    <property type="entry name" value="35EXOc"/>
    <property type="match status" value="1"/>
</dbReference>
<evidence type="ECO:0000313" key="3">
    <source>
        <dbReference type="EMBL" id="KAK6176228.1"/>
    </source>
</evidence>
<gene>
    <name evidence="3" type="ORF">SNE40_014551</name>
</gene>
<feature type="region of interest" description="Disordered" evidence="1">
    <location>
        <begin position="435"/>
        <end position="460"/>
    </location>
</feature>
<feature type="domain" description="3'-5' exonuclease" evidence="2">
    <location>
        <begin position="3"/>
        <end position="189"/>
    </location>
</feature>
<dbReference type="AlphaFoldDB" id="A0AAN8JLB8"/>
<dbReference type="InterPro" id="IPR002562">
    <property type="entry name" value="3'-5'_exonuclease_dom"/>
</dbReference>
<accession>A0AAN8JLB8</accession>
<dbReference type="PANTHER" id="PTHR46814">
    <property type="entry name" value="EGALITARIAN, ISOFORM B"/>
    <property type="match status" value="1"/>
</dbReference>
<dbReference type="SUPFAM" id="SSF53098">
    <property type="entry name" value="Ribonuclease H-like"/>
    <property type="match status" value="1"/>
</dbReference>
<proteinExistence type="predicted"/>
<comment type="caution">
    <text evidence="3">The sequence shown here is derived from an EMBL/GenBank/DDBJ whole genome shotgun (WGS) entry which is preliminary data.</text>
</comment>
<dbReference type="PANTHER" id="PTHR46814:SF1">
    <property type="entry name" value="EGALITARIAN, ISOFORM B"/>
    <property type="match status" value="1"/>
</dbReference>
<evidence type="ECO:0000259" key="2">
    <source>
        <dbReference type="SMART" id="SM00474"/>
    </source>
</evidence>
<dbReference type="GO" id="GO:0006139">
    <property type="term" value="P:nucleobase-containing compound metabolic process"/>
    <property type="evidence" value="ECO:0007669"/>
    <property type="project" value="InterPro"/>
</dbReference>
<reference evidence="3 4" key="1">
    <citation type="submission" date="2024-01" db="EMBL/GenBank/DDBJ databases">
        <title>The genome of the rayed Mediterranean limpet Patella caerulea (Linnaeus, 1758).</title>
        <authorList>
            <person name="Anh-Thu Weber A."/>
            <person name="Halstead-Nussloch G."/>
        </authorList>
    </citation>
    <scope>NUCLEOTIDE SEQUENCE [LARGE SCALE GENOMIC DNA]</scope>
    <source>
        <strain evidence="3">AATW-2023a</strain>
        <tissue evidence="3">Whole specimen</tissue>
    </source>
</reference>
<dbReference type="InterPro" id="IPR036397">
    <property type="entry name" value="RNaseH_sf"/>
</dbReference>
<evidence type="ECO:0000313" key="4">
    <source>
        <dbReference type="Proteomes" id="UP001347796"/>
    </source>
</evidence>
<dbReference type="InterPro" id="IPR012337">
    <property type="entry name" value="RNaseH-like_sf"/>
</dbReference>